<dbReference type="EMBL" id="AMZH03023288">
    <property type="protein sequence ID" value="RRT36667.1"/>
    <property type="molecule type" value="Genomic_DNA"/>
</dbReference>
<organism evidence="1 2">
    <name type="scientific">Ensete ventricosum</name>
    <name type="common">Abyssinian banana</name>
    <name type="synonym">Musa ensete</name>
    <dbReference type="NCBI Taxonomy" id="4639"/>
    <lineage>
        <taxon>Eukaryota</taxon>
        <taxon>Viridiplantae</taxon>
        <taxon>Streptophyta</taxon>
        <taxon>Embryophyta</taxon>
        <taxon>Tracheophyta</taxon>
        <taxon>Spermatophyta</taxon>
        <taxon>Magnoliopsida</taxon>
        <taxon>Liliopsida</taxon>
        <taxon>Zingiberales</taxon>
        <taxon>Musaceae</taxon>
        <taxon>Ensete</taxon>
    </lineage>
</organism>
<dbReference type="PANTHER" id="PTHR10579">
    <property type="entry name" value="CALCIUM-ACTIVATED CHLORIDE CHANNEL REGULATOR"/>
    <property type="match status" value="1"/>
</dbReference>
<reference evidence="1 2" key="1">
    <citation type="journal article" date="2014" name="Agronomy (Basel)">
        <title>A Draft Genome Sequence for Ensete ventricosum, the Drought-Tolerant Tree Against Hunger.</title>
        <authorList>
            <person name="Harrison J."/>
            <person name="Moore K.A."/>
            <person name="Paszkiewicz K."/>
            <person name="Jones T."/>
            <person name="Grant M."/>
            <person name="Ambacheew D."/>
            <person name="Muzemil S."/>
            <person name="Studholme D.J."/>
        </authorList>
    </citation>
    <scope>NUCLEOTIDE SEQUENCE [LARGE SCALE GENOMIC DNA]</scope>
</reference>
<gene>
    <name evidence="1" type="ORF">B296_00042325</name>
</gene>
<dbReference type="PANTHER" id="PTHR10579:SF55">
    <property type="entry name" value="E3 UBIQUITIN-PROTEIN LIGASE WAV3"/>
    <property type="match status" value="1"/>
</dbReference>
<comment type="caution">
    <text evidence="1">The sequence shown here is derived from an EMBL/GenBank/DDBJ whole genome shotgun (WGS) entry which is preliminary data.</text>
</comment>
<proteinExistence type="predicted"/>
<accession>A0A426XB17</accession>
<protein>
    <submittedName>
        <fullName evidence="1">Uncharacterized protein</fullName>
    </submittedName>
</protein>
<dbReference type="AlphaFoldDB" id="A0A426XB17"/>
<dbReference type="Proteomes" id="UP000287651">
    <property type="component" value="Unassembled WGS sequence"/>
</dbReference>
<evidence type="ECO:0000313" key="2">
    <source>
        <dbReference type="Proteomes" id="UP000287651"/>
    </source>
</evidence>
<evidence type="ECO:0000313" key="1">
    <source>
        <dbReference type="EMBL" id="RRT36667.1"/>
    </source>
</evidence>
<dbReference type="InterPro" id="IPR051266">
    <property type="entry name" value="CLCR"/>
</dbReference>
<name>A0A426XB17_ENSVE</name>
<sequence>MVTLNVKAPPRESFAPLRAPMNLVALLGVSRCMIGEKLRMLKRAMQLVVSSLGLGDQISSVAFSTATSAKRHLPLR</sequence>